<feature type="transmembrane region" description="Helical" evidence="1">
    <location>
        <begin position="72"/>
        <end position="93"/>
    </location>
</feature>
<evidence type="ECO:0000313" key="3">
    <source>
        <dbReference type="EMBL" id="QEH33250.1"/>
    </source>
</evidence>
<sequence length="137" mass="14584" precursor="true">MKRIGLVFVAFASFLVSVVAAADAGLGPSLWGWVERVPFGDKMCHCVLMFTLCLLANLALGSRELHPGRGPFLLATVVVGCLVLAEEISQIWIPGRTFDLLDLSADAIGLLAADLGARGLRARLRPSIRLADRGEAA</sequence>
<reference evidence="3 4" key="1">
    <citation type="submission" date="2019-08" db="EMBL/GenBank/DDBJ databases">
        <title>Deep-cultivation of Planctomycetes and their phenomic and genomic characterization uncovers novel biology.</title>
        <authorList>
            <person name="Wiegand S."/>
            <person name="Jogler M."/>
            <person name="Boedeker C."/>
            <person name="Pinto D."/>
            <person name="Vollmers J."/>
            <person name="Rivas-Marin E."/>
            <person name="Kohn T."/>
            <person name="Peeters S.H."/>
            <person name="Heuer A."/>
            <person name="Rast P."/>
            <person name="Oberbeckmann S."/>
            <person name="Bunk B."/>
            <person name="Jeske O."/>
            <person name="Meyerdierks A."/>
            <person name="Storesund J.E."/>
            <person name="Kallscheuer N."/>
            <person name="Luecker S."/>
            <person name="Lage O.M."/>
            <person name="Pohl T."/>
            <person name="Merkel B.J."/>
            <person name="Hornburger P."/>
            <person name="Mueller R.-W."/>
            <person name="Bruemmer F."/>
            <person name="Labrenz M."/>
            <person name="Spormann A.M."/>
            <person name="Op den Camp H."/>
            <person name="Overmann J."/>
            <person name="Amann R."/>
            <person name="Jetten M.S.M."/>
            <person name="Mascher T."/>
            <person name="Medema M.H."/>
            <person name="Devos D.P."/>
            <person name="Kaster A.-K."/>
            <person name="Ovreas L."/>
            <person name="Rohde M."/>
            <person name="Galperin M.Y."/>
            <person name="Jogler C."/>
        </authorList>
    </citation>
    <scope>NUCLEOTIDE SEQUENCE [LARGE SCALE GENOMIC DNA]</scope>
    <source>
        <strain evidence="3 4">OJF2</strain>
    </source>
</reference>
<dbReference type="KEGG" id="agv:OJF2_17500"/>
<evidence type="ECO:0000256" key="1">
    <source>
        <dbReference type="SAM" id="Phobius"/>
    </source>
</evidence>
<dbReference type="RefSeq" id="WP_148592994.1">
    <property type="nucleotide sequence ID" value="NZ_CP042997.1"/>
</dbReference>
<proteinExistence type="predicted"/>
<keyword evidence="1" id="KW-0472">Membrane</keyword>
<dbReference type="AlphaFoldDB" id="A0A5B9W015"/>
<keyword evidence="2" id="KW-0732">Signal</keyword>
<keyword evidence="4" id="KW-1185">Reference proteome</keyword>
<dbReference type="OrthoDB" id="532191at2"/>
<evidence type="ECO:0000313" key="4">
    <source>
        <dbReference type="Proteomes" id="UP000324233"/>
    </source>
</evidence>
<keyword evidence="1" id="KW-1133">Transmembrane helix</keyword>
<dbReference type="NCBIfam" id="NF037970">
    <property type="entry name" value="vanZ_1"/>
    <property type="match status" value="1"/>
</dbReference>
<dbReference type="Proteomes" id="UP000324233">
    <property type="component" value="Chromosome"/>
</dbReference>
<protein>
    <submittedName>
        <fullName evidence="3">VanZ like family protein</fullName>
    </submittedName>
</protein>
<gene>
    <name evidence="3" type="ORF">OJF2_17500</name>
</gene>
<accession>A0A5B9W015</accession>
<name>A0A5B9W015_9BACT</name>
<feature type="chain" id="PRO_5023001025" evidence="2">
    <location>
        <begin position="22"/>
        <end position="137"/>
    </location>
</feature>
<keyword evidence="1" id="KW-0812">Transmembrane</keyword>
<feature type="signal peptide" evidence="2">
    <location>
        <begin position="1"/>
        <end position="21"/>
    </location>
</feature>
<feature type="transmembrane region" description="Helical" evidence="1">
    <location>
        <begin position="37"/>
        <end position="60"/>
    </location>
</feature>
<dbReference type="EMBL" id="CP042997">
    <property type="protein sequence ID" value="QEH33250.1"/>
    <property type="molecule type" value="Genomic_DNA"/>
</dbReference>
<evidence type="ECO:0000256" key="2">
    <source>
        <dbReference type="SAM" id="SignalP"/>
    </source>
</evidence>
<organism evidence="3 4">
    <name type="scientific">Aquisphaera giovannonii</name>
    <dbReference type="NCBI Taxonomy" id="406548"/>
    <lineage>
        <taxon>Bacteria</taxon>
        <taxon>Pseudomonadati</taxon>
        <taxon>Planctomycetota</taxon>
        <taxon>Planctomycetia</taxon>
        <taxon>Isosphaerales</taxon>
        <taxon>Isosphaeraceae</taxon>
        <taxon>Aquisphaera</taxon>
    </lineage>
</organism>